<organism evidence="1 2">
    <name type="scientific">Purpureocillium lilacinum</name>
    <name type="common">Paecilomyces lilacinus</name>
    <dbReference type="NCBI Taxonomy" id="33203"/>
    <lineage>
        <taxon>Eukaryota</taxon>
        <taxon>Fungi</taxon>
        <taxon>Dikarya</taxon>
        <taxon>Ascomycota</taxon>
        <taxon>Pezizomycotina</taxon>
        <taxon>Sordariomycetes</taxon>
        <taxon>Hypocreomycetidae</taxon>
        <taxon>Hypocreales</taxon>
        <taxon>Ophiocordycipitaceae</taxon>
        <taxon>Purpureocillium</taxon>
    </lineage>
</organism>
<protein>
    <submittedName>
        <fullName evidence="1">Uncharacterized protein</fullName>
    </submittedName>
</protein>
<keyword evidence="2" id="KW-1185">Reference proteome</keyword>
<gene>
    <name evidence="1" type="ORF">ACCO45_002206</name>
</gene>
<accession>A0ACC4EAD2</accession>
<evidence type="ECO:0000313" key="1">
    <source>
        <dbReference type="EMBL" id="KAL3965202.1"/>
    </source>
</evidence>
<evidence type="ECO:0000313" key="2">
    <source>
        <dbReference type="Proteomes" id="UP001638806"/>
    </source>
</evidence>
<dbReference type="EMBL" id="JBGNUJ010000002">
    <property type="protein sequence ID" value="KAL3965202.1"/>
    <property type="molecule type" value="Genomic_DNA"/>
</dbReference>
<comment type="caution">
    <text evidence="1">The sequence shown here is derived from an EMBL/GenBank/DDBJ whole genome shotgun (WGS) entry which is preliminary data.</text>
</comment>
<proteinExistence type="predicted"/>
<reference evidence="1" key="1">
    <citation type="submission" date="2024-12" db="EMBL/GenBank/DDBJ databases">
        <title>Comparative genomics and development of molecular markers within Purpureocillium lilacinum and among Purpureocillium species.</title>
        <authorList>
            <person name="Yeh Z.-Y."/>
            <person name="Ni N.-T."/>
            <person name="Lo P.-H."/>
            <person name="Mushyakhwo K."/>
            <person name="Lin C.-F."/>
            <person name="Nai Y.-S."/>
        </authorList>
    </citation>
    <scope>NUCLEOTIDE SEQUENCE</scope>
    <source>
        <strain evidence="1">NCHU-NPUST-175</strain>
    </source>
</reference>
<sequence length="100" mass="11102">MAEDTGLEDKRGPPQVDFLLSPTTPSFAPKLRDVLENSSTDAYMNDVFTVPASLAGLPAMSVPARTDESRLPVGLQLIAQYWDDKRLLAMAERLKDLMHR</sequence>
<dbReference type="Proteomes" id="UP001638806">
    <property type="component" value="Unassembled WGS sequence"/>
</dbReference>
<name>A0ACC4EAD2_PURLI</name>